<evidence type="ECO:0000313" key="3">
    <source>
        <dbReference type="EMBL" id="KAL2055985.1"/>
    </source>
</evidence>
<reference evidence="3 4" key="1">
    <citation type="submission" date="2024-09" db="EMBL/GenBank/DDBJ databases">
        <title>Rethinking Asexuality: The Enigmatic Case of Functional Sexual Genes in Lepraria (Stereocaulaceae).</title>
        <authorList>
            <person name="Doellman M."/>
            <person name="Sun Y."/>
            <person name="Barcenas-Pena A."/>
            <person name="Lumbsch H.T."/>
            <person name="Grewe F."/>
        </authorList>
    </citation>
    <scope>NUCLEOTIDE SEQUENCE [LARGE SCALE GENOMIC DNA]</scope>
    <source>
        <strain evidence="3 4">Grewe 0041</strain>
    </source>
</reference>
<gene>
    <name evidence="3" type="ORF">ABVK25_003627</name>
</gene>
<dbReference type="Proteomes" id="UP001590951">
    <property type="component" value="Unassembled WGS sequence"/>
</dbReference>
<dbReference type="Pfam" id="PF17111">
    <property type="entry name" value="PigL_N"/>
    <property type="match status" value="1"/>
</dbReference>
<protein>
    <recommendedName>
        <fullName evidence="2">Azaphilone pigments biosynthesis cluster protein L N-terminal domain-containing protein</fullName>
    </recommendedName>
</protein>
<comment type="caution">
    <text evidence="3">The sequence shown here is derived from an EMBL/GenBank/DDBJ whole genome shotgun (WGS) entry which is preliminary data.</text>
</comment>
<dbReference type="InterPro" id="IPR031348">
    <property type="entry name" value="PigL_N"/>
</dbReference>
<feature type="compositionally biased region" description="Acidic residues" evidence="1">
    <location>
        <begin position="362"/>
        <end position="374"/>
    </location>
</feature>
<organism evidence="3 4">
    <name type="scientific">Lepraria finkii</name>
    <dbReference type="NCBI Taxonomy" id="1340010"/>
    <lineage>
        <taxon>Eukaryota</taxon>
        <taxon>Fungi</taxon>
        <taxon>Dikarya</taxon>
        <taxon>Ascomycota</taxon>
        <taxon>Pezizomycotina</taxon>
        <taxon>Lecanoromycetes</taxon>
        <taxon>OSLEUM clade</taxon>
        <taxon>Lecanoromycetidae</taxon>
        <taxon>Lecanorales</taxon>
        <taxon>Lecanorineae</taxon>
        <taxon>Stereocaulaceae</taxon>
        <taxon>Lepraria</taxon>
    </lineage>
</organism>
<feature type="compositionally biased region" description="Pro residues" evidence="1">
    <location>
        <begin position="444"/>
        <end position="459"/>
    </location>
</feature>
<keyword evidence="4" id="KW-1185">Reference proteome</keyword>
<evidence type="ECO:0000313" key="4">
    <source>
        <dbReference type="Proteomes" id="UP001590951"/>
    </source>
</evidence>
<evidence type="ECO:0000256" key="1">
    <source>
        <dbReference type="SAM" id="MobiDB-lite"/>
    </source>
</evidence>
<feature type="region of interest" description="Disordered" evidence="1">
    <location>
        <begin position="186"/>
        <end position="205"/>
    </location>
</feature>
<dbReference type="EMBL" id="JBHFEH010000009">
    <property type="protein sequence ID" value="KAL2055985.1"/>
    <property type="molecule type" value="Genomic_DNA"/>
</dbReference>
<feature type="domain" description="Azaphilone pigments biosynthesis cluster protein L N-terminal" evidence="2">
    <location>
        <begin position="1"/>
        <end position="191"/>
    </location>
</feature>
<feature type="region of interest" description="Disordered" evidence="1">
    <location>
        <begin position="360"/>
        <end position="400"/>
    </location>
</feature>
<feature type="region of interest" description="Disordered" evidence="1">
    <location>
        <begin position="438"/>
        <end position="476"/>
    </location>
</feature>
<name>A0ABR4BDR9_9LECA</name>
<evidence type="ECO:0000259" key="2">
    <source>
        <dbReference type="Pfam" id="PF17111"/>
    </source>
</evidence>
<accession>A0ABR4BDR9</accession>
<proteinExistence type="predicted"/>
<sequence length="525" mass="58197">MDPLSVSASIIGITTAAVQVSRMLKTFIDGANGASTSARGVLIEVTGIHVCLRQLEDFLLGKREAARSRRSLIMIEHLVIIFTDCVSLFSELEQTLESLKTDGYMRVIDRLKWSMKESAISKLLLRLQSSKASLNFMLTILTCTSIDWAETSTRNLSALVQGLLRSNVNMSRRLKALERMHPALAASMTSRGESPSNERNDSRTSNRRATCLGLAFEQELETSPVYKRAALNELRQSQSSTSTNGPSSLSGLSLCDVSDVSAIALPISSMELWNHHCYTSSSKRLEASVASFDAWYNPPAKKSAFIRTAYFNGQYTNQYAQSRFTGHLIYRRFTVAPNSSPIFKEGAVMPHSPKELKKVSEELDEDDERAELEDTGIREKNTSGSATSCEKRLPDVPRTPATLLHISSDIDSHFDTTENHARTEDLPTEALSIFTKPSKSIPVHSPPIQPPPDLPPPVRPLSSSNGHNASVPHSRRKVHSPACSILCEEEESIFPTRKWTKPLSDMGDALNWKLGVLRTFNNIQY</sequence>